<dbReference type="GO" id="GO:0016094">
    <property type="term" value="P:polyprenol biosynthetic process"/>
    <property type="evidence" value="ECO:0007669"/>
    <property type="project" value="TreeGrafter"/>
</dbReference>
<dbReference type="InterPro" id="IPR001441">
    <property type="entry name" value="UPP_synth-like"/>
</dbReference>
<organism evidence="2 3">
    <name type="scientific">Methanosarcina barkeri str. Wiesmoor</name>
    <dbReference type="NCBI Taxonomy" id="1434109"/>
    <lineage>
        <taxon>Archaea</taxon>
        <taxon>Methanobacteriati</taxon>
        <taxon>Methanobacteriota</taxon>
        <taxon>Stenosarchaea group</taxon>
        <taxon>Methanomicrobia</taxon>
        <taxon>Methanosarcinales</taxon>
        <taxon>Methanosarcinaceae</taxon>
        <taxon>Methanosarcina</taxon>
    </lineage>
</organism>
<evidence type="ECO:0000256" key="1">
    <source>
        <dbReference type="ARBA" id="ARBA00022679"/>
    </source>
</evidence>
<dbReference type="Proteomes" id="UP000033038">
    <property type="component" value="Chromosome"/>
</dbReference>
<dbReference type="GeneID" id="24825286"/>
<dbReference type="HOGENOM" id="CLU_038505_2_1_2"/>
<dbReference type="PANTHER" id="PTHR10291">
    <property type="entry name" value="DEHYDRODOLICHYL DIPHOSPHATE SYNTHASE FAMILY MEMBER"/>
    <property type="match status" value="1"/>
</dbReference>
<gene>
    <name evidence="2" type="ORF">MSBRW_3648</name>
</gene>
<dbReference type="RefSeq" id="WP_011306090.1">
    <property type="nucleotide sequence ID" value="NZ_CP009526.1"/>
</dbReference>
<proteinExistence type="predicted"/>
<dbReference type="AlphaFoldDB" id="A0A0E3LME9"/>
<evidence type="ECO:0000313" key="3">
    <source>
        <dbReference type="Proteomes" id="UP000033038"/>
    </source>
</evidence>
<protein>
    <submittedName>
        <fullName evidence="2">Undecaprenyl diphosphate synthase</fullName>
        <ecNumber evidence="2">2.5.1.31</ecNumber>
    </submittedName>
</protein>
<evidence type="ECO:0000313" key="2">
    <source>
        <dbReference type="EMBL" id="AKB52901.1"/>
    </source>
</evidence>
<name>A0A0E3LME9_METBA</name>
<dbReference type="FunFam" id="3.40.1180.10:FF:000016">
    <property type="entry name" value="Undecaprenyl diphosphate synthase"/>
    <property type="match status" value="1"/>
</dbReference>
<accession>A0A0E3LME9</accession>
<keyword evidence="1 2" id="KW-0808">Transferase</keyword>
<dbReference type="GO" id="GO:0008834">
    <property type="term" value="F:ditrans,polycis-undecaprenyl-diphosphate synthase [(2E,6E)-farnesyl-diphosphate specific] activity"/>
    <property type="evidence" value="ECO:0007669"/>
    <property type="project" value="UniProtKB-EC"/>
</dbReference>
<dbReference type="PANTHER" id="PTHR10291:SF28">
    <property type="entry name" value="UNDECAPRENYL DIPHOSPHATE SYNTHASE"/>
    <property type="match status" value="1"/>
</dbReference>
<dbReference type="Pfam" id="PF01255">
    <property type="entry name" value="Prenyltransf"/>
    <property type="match status" value="1"/>
</dbReference>
<dbReference type="PATRIC" id="fig|1434109.4.peg.4710"/>
<reference evidence="2 3" key="1">
    <citation type="submission" date="2014-07" db="EMBL/GenBank/DDBJ databases">
        <title>Methanogenic archaea and the global carbon cycle.</title>
        <authorList>
            <person name="Henriksen J.R."/>
            <person name="Luke J."/>
            <person name="Reinhart S."/>
            <person name="Benedict M.N."/>
            <person name="Youngblut N.D."/>
            <person name="Metcalf M.E."/>
            <person name="Whitaker R.J."/>
            <person name="Metcalf W.W."/>
        </authorList>
    </citation>
    <scope>NUCLEOTIDE SEQUENCE [LARGE SCALE GENOMIC DNA]</scope>
    <source>
        <strain evidence="2 3">Wiesmoor</strain>
    </source>
</reference>
<sequence length="224" mass="25905">MDLLSFAYPVYERYLGWQIAREFSNIPRHVAIILKETDLFDPEGIERLISTLNIFRKFGVQIVSVYVDILKTDPTLKAEVASTLKTRLETNFSNLPAGTGYQIYDVDGEVNSTAPGNDFLVYVSLGFGGRDEIMRAVLTILEEVKARTVRPEEVDEKMIESHLLVNHEPDIMIRSGGQNLSDFLVWQSVYSELYFTDVNWKDVRKVDLLRAMRDFQKRKRRYGR</sequence>
<dbReference type="EC" id="2.5.1.31" evidence="2"/>
<dbReference type="Gene3D" id="3.40.1180.10">
    <property type="entry name" value="Decaprenyl diphosphate synthase-like"/>
    <property type="match status" value="1"/>
</dbReference>
<dbReference type="EMBL" id="CP009526">
    <property type="protein sequence ID" value="AKB52901.1"/>
    <property type="molecule type" value="Genomic_DNA"/>
</dbReference>
<dbReference type="InterPro" id="IPR036424">
    <property type="entry name" value="UPP_synth-like_sf"/>
</dbReference>
<dbReference type="KEGG" id="mbw:MSBRW_3648"/>
<dbReference type="SUPFAM" id="SSF64005">
    <property type="entry name" value="Undecaprenyl diphosphate synthase"/>
    <property type="match status" value="1"/>
</dbReference>